<evidence type="ECO:0000313" key="1">
    <source>
        <dbReference type="EMBL" id="GEP82140.1"/>
    </source>
</evidence>
<dbReference type="InterPro" id="IPR007554">
    <property type="entry name" value="Glycerophosphate_synth"/>
</dbReference>
<evidence type="ECO:0000313" key="2">
    <source>
        <dbReference type="EMBL" id="HJF66896.1"/>
    </source>
</evidence>
<accession>A0A921GX39</accession>
<dbReference type="Pfam" id="PF04464">
    <property type="entry name" value="Glyphos_transf"/>
    <property type="match status" value="1"/>
</dbReference>
<dbReference type="GeneID" id="69905975"/>
<dbReference type="Proteomes" id="UP000321040">
    <property type="component" value="Unassembled WGS sequence"/>
</dbReference>
<comment type="caution">
    <text evidence="2">The sequence shown here is derived from an EMBL/GenBank/DDBJ whole genome shotgun (WGS) entry which is preliminary data.</text>
</comment>
<dbReference type="KEGG" id="skl:C7J89_11530"/>
<dbReference type="OrthoDB" id="396512at2"/>
<dbReference type="EMBL" id="DYVT01000013">
    <property type="protein sequence ID" value="HJF66896.1"/>
    <property type="molecule type" value="Genomic_DNA"/>
</dbReference>
<dbReference type="SUPFAM" id="SSF53756">
    <property type="entry name" value="UDP-Glycosyltransferase/glycogen phosphorylase"/>
    <property type="match status" value="1"/>
</dbReference>
<dbReference type="PANTHER" id="PTHR37316">
    <property type="entry name" value="TEICHOIC ACID GLYCEROL-PHOSPHATE PRIMASE"/>
    <property type="match status" value="1"/>
</dbReference>
<dbReference type="InterPro" id="IPR043148">
    <property type="entry name" value="TagF_C"/>
</dbReference>
<evidence type="ECO:0000313" key="4">
    <source>
        <dbReference type="Proteomes" id="UP000706163"/>
    </source>
</evidence>
<sequence length="645" mass="75532">MKIYVENDQFIIEDLQISEITLSNNNIQKTFTADQTRFVIKFEDLQEVLTEKNAPIAFTTTTNEELIIPDDIHSFEKTFIKKGKKTYFIYLTKDNKLCVILDKRPSLVNFHNKSAEYKAATVKDNKLILNFEFTCSIYKPTAIVGKIKVRNKDFEITTNGVIVEIIKNKNDYSVSANLIFDIQELATLFMGQVPYYIYNSDVYDISFNYRIDEMQISKYYVRLRLPAEEKYNVDDEQWLDFDDHFMLHCRPYPTTYGNLSMRLIPIPKETYNDYITGEMVKLSNNDKKTIVCLEYPEKAQENGLIYFKWLVKHLAKDFNIFYMVSPESKDLDNLIGYENHVIYYKSRENWALANEVDVICHSHSAEYLLPILTNKALLYIKQKNRLFLQHGIIGSKDVSGVYGRTPNDSVTDLFVVSSDREKEVISQGYGFEKNEIIITGLPRFDDVIKERRNIVKKIKNRHKILIMPTWRSGLSTYLDEKFIETAYYKEFQQLINNEEVKTLVEEKGYQIAFYLHRNFQGFKHLFTSECVDILSEQDHNVKDLLAEYQVLVTDYSSVGLDFALMHKKVVYFRPENILGDDFISESADLLPGDVVNNQQELISQFHNTTMPKKYKSNLDKLYKYADRKACARIAKNMISYFKLTD</sequence>
<name>A0A921GX39_9STAP</name>
<gene>
    <name evidence="2" type="ORF">K8V85_01160</name>
    <name evidence="1" type="ORF">SKL01_13180</name>
</gene>
<reference evidence="2" key="2">
    <citation type="journal article" date="2021" name="PeerJ">
        <title>Extensive microbial diversity within the chicken gut microbiome revealed by metagenomics and culture.</title>
        <authorList>
            <person name="Gilroy R."/>
            <person name="Ravi A."/>
            <person name="Getino M."/>
            <person name="Pursley I."/>
            <person name="Horton D.L."/>
            <person name="Alikhan N.F."/>
            <person name="Baker D."/>
            <person name="Gharbi K."/>
            <person name="Hall N."/>
            <person name="Watson M."/>
            <person name="Adriaenssens E.M."/>
            <person name="Foster-Nyarko E."/>
            <person name="Jarju S."/>
            <person name="Secka A."/>
            <person name="Antonio M."/>
            <person name="Oren A."/>
            <person name="Chaudhuri R.R."/>
            <person name="La Ragione R."/>
            <person name="Hildebrand F."/>
            <person name="Pallen M.J."/>
        </authorList>
    </citation>
    <scope>NUCLEOTIDE SEQUENCE</scope>
    <source>
        <strain evidence="2">CHK149-3286</strain>
    </source>
</reference>
<keyword evidence="3" id="KW-1185">Reference proteome</keyword>
<evidence type="ECO:0000313" key="3">
    <source>
        <dbReference type="Proteomes" id="UP000321040"/>
    </source>
</evidence>
<dbReference type="Gene3D" id="3.40.50.12580">
    <property type="match status" value="1"/>
</dbReference>
<reference evidence="2" key="3">
    <citation type="submission" date="2021-09" db="EMBL/GenBank/DDBJ databases">
        <authorList>
            <person name="Gilroy R."/>
        </authorList>
    </citation>
    <scope>NUCLEOTIDE SEQUENCE</scope>
    <source>
        <strain evidence="2">CHK149-3286</strain>
    </source>
</reference>
<dbReference type="RefSeq" id="WP_103295590.1">
    <property type="nucleotide sequence ID" value="NZ_BKAQ01000010.1"/>
</dbReference>
<organism evidence="2 4">
    <name type="scientific">Staphylococcus kloosii</name>
    <dbReference type="NCBI Taxonomy" id="29384"/>
    <lineage>
        <taxon>Bacteria</taxon>
        <taxon>Bacillati</taxon>
        <taxon>Bacillota</taxon>
        <taxon>Bacilli</taxon>
        <taxon>Bacillales</taxon>
        <taxon>Staphylococcaceae</taxon>
        <taxon>Staphylococcus</taxon>
    </lineage>
</organism>
<proteinExistence type="predicted"/>
<protein>
    <submittedName>
        <fullName evidence="2">CDP-glycerol glycerophosphotransferase family protein</fullName>
    </submittedName>
</protein>
<dbReference type="AlphaFoldDB" id="A0A921GX39"/>
<dbReference type="InterPro" id="IPR051612">
    <property type="entry name" value="Teichoic_Acid_Biosynth"/>
</dbReference>
<dbReference type="Proteomes" id="UP000706163">
    <property type="component" value="Unassembled WGS sequence"/>
</dbReference>
<dbReference type="GO" id="GO:0016020">
    <property type="term" value="C:membrane"/>
    <property type="evidence" value="ECO:0007669"/>
    <property type="project" value="InterPro"/>
</dbReference>
<reference evidence="1 3" key="1">
    <citation type="submission" date="2019-07" db="EMBL/GenBank/DDBJ databases">
        <title>Whole genome shotgun sequence of Staphylococcus kloosii NBRC 109624.</title>
        <authorList>
            <person name="Hosoyama A."/>
            <person name="Uohara A."/>
            <person name="Ohji S."/>
            <person name="Ichikawa N."/>
        </authorList>
    </citation>
    <scope>NUCLEOTIDE SEQUENCE [LARGE SCALE GENOMIC DNA]</scope>
    <source>
        <strain evidence="1 3">NBRC 109624</strain>
    </source>
</reference>
<dbReference type="PANTHER" id="PTHR37316:SF3">
    <property type="entry name" value="TEICHOIC ACID GLYCEROL-PHOSPHATE TRANSFERASE"/>
    <property type="match status" value="1"/>
</dbReference>
<dbReference type="GO" id="GO:0047355">
    <property type="term" value="F:CDP-glycerol glycerophosphotransferase activity"/>
    <property type="evidence" value="ECO:0007669"/>
    <property type="project" value="InterPro"/>
</dbReference>
<dbReference type="EMBL" id="BKAQ01000010">
    <property type="protein sequence ID" value="GEP82140.1"/>
    <property type="molecule type" value="Genomic_DNA"/>
</dbReference>